<dbReference type="Gene3D" id="3.40.630.10">
    <property type="entry name" value="Zn peptidases"/>
    <property type="match status" value="1"/>
</dbReference>
<dbReference type="InterPro" id="IPR012166">
    <property type="entry name" value="Uncharacterised_RocB"/>
</dbReference>
<evidence type="ECO:0000313" key="1">
    <source>
        <dbReference type="EMBL" id="SDJ10479.1"/>
    </source>
</evidence>
<dbReference type="SUPFAM" id="SSF53187">
    <property type="entry name" value="Zn-dependent exopeptidases"/>
    <property type="match status" value="1"/>
</dbReference>
<gene>
    <name evidence="1" type="ORF">SAMN04490247_0744</name>
</gene>
<name>A0A1G8R0F6_9BACI</name>
<organism evidence="1 2">
    <name type="scientific">Salimicrobium halophilum</name>
    <dbReference type="NCBI Taxonomy" id="86666"/>
    <lineage>
        <taxon>Bacteria</taxon>
        <taxon>Bacillati</taxon>
        <taxon>Bacillota</taxon>
        <taxon>Bacilli</taxon>
        <taxon>Bacillales</taxon>
        <taxon>Bacillaceae</taxon>
        <taxon>Salimicrobium</taxon>
    </lineage>
</organism>
<protein>
    <submittedName>
        <fullName evidence="1">Arginine utilization protein RocB</fullName>
    </submittedName>
</protein>
<dbReference type="STRING" id="86666.SAMN04490247_0744"/>
<sequence length="533" mass="61322">MTQWQTPEELKHLLGELVSWQSRSHTEGERVFPHHLRNKLKSVAYFKNHPEKLKLFKAPDGREGVTALYTSPESRKTIVLMSHFDTVNTEEYGHLEDLAFHPELLTETLHEYKEEMPEEAREDLESGEFLFGRGTMDMKMGLALHMGLIEQASEEEWPVNLLLVTVPDEEVDSVGMREAVPTLAALKEEYDLDFTLFLNSEPTFQELGDENFYMYSGSIGKIMPAALLYGKETHVGNPLSGMTANYMATFLTQKMEWNPDFRETALGESTPLPVSLRQKDLMAMEYSTQTPYRAQVLFNAFLLERSAKDILELFRNTAQEAADACNEAYLSICKREGVQPLGEVEVMEYRQLIEYAEKKLGKDMVELYRKEAVDSGEWDDRETAIRIVDKLMLHCQELGPVIVLMFATPYYPAVNSSSDDLVKGIIDRIQTEAKEQFALDITQVHYFNGISDLSYVNYEDDNGDWKAFEQNAPVWGHRYTIPFEDMKKLKAPVLNLGPYGKDAHKRTERLHKRNAFEEMPVLIRNLIDYVDNY</sequence>
<evidence type="ECO:0000313" key="2">
    <source>
        <dbReference type="Proteomes" id="UP000199225"/>
    </source>
</evidence>
<proteinExistence type="predicted"/>
<accession>A0A1G8R0F6</accession>
<dbReference type="PANTHER" id="PTHR43808:SF27">
    <property type="entry name" value="PROTEIN ROCB"/>
    <property type="match status" value="1"/>
</dbReference>
<dbReference type="GO" id="GO:0016787">
    <property type="term" value="F:hydrolase activity"/>
    <property type="evidence" value="ECO:0007669"/>
    <property type="project" value="InterPro"/>
</dbReference>
<dbReference type="Proteomes" id="UP000199225">
    <property type="component" value="Unassembled WGS sequence"/>
</dbReference>
<dbReference type="InterPro" id="IPR002933">
    <property type="entry name" value="Peptidase_M20"/>
</dbReference>
<keyword evidence="2" id="KW-1185">Reference proteome</keyword>
<dbReference type="EMBL" id="FNEV01000002">
    <property type="protein sequence ID" value="SDJ10479.1"/>
    <property type="molecule type" value="Genomic_DNA"/>
</dbReference>
<reference evidence="2" key="1">
    <citation type="submission" date="2016-10" db="EMBL/GenBank/DDBJ databases">
        <authorList>
            <person name="Varghese N."/>
            <person name="Submissions S."/>
        </authorList>
    </citation>
    <scope>NUCLEOTIDE SEQUENCE [LARGE SCALE GENOMIC DNA]</scope>
    <source>
        <strain evidence="2">DSM 4771</strain>
    </source>
</reference>
<dbReference type="PANTHER" id="PTHR43808">
    <property type="entry name" value="ACETYLORNITHINE DEACETYLASE"/>
    <property type="match status" value="1"/>
</dbReference>
<dbReference type="PIRSF" id="PIRSF010386">
    <property type="entry name" value="RocB"/>
    <property type="match status" value="1"/>
</dbReference>
<dbReference type="OrthoDB" id="9815360at2"/>
<dbReference type="RefSeq" id="WP_093192211.1">
    <property type="nucleotide sequence ID" value="NZ_FNEV01000002.1"/>
</dbReference>
<dbReference type="Pfam" id="PF01546">
    <property type="entry name" value="Peptidase_M20"/>
    <property type="match status" value="1"/>
</dbReference>
<dbReference type="AlphaFoldDB" id="A0A1G8R0F6"/>
<dbReference type="InterPro" id="IPR050072">
    <property type="entry name" value="Peptidase_M20A"/>
</dbReference>